<dbReference type="GO" id="GO:0009252">
    <property type="term" value="P:peptidoglycan biosynthetic process"/>
    <property type="evidence" value="ECO:0007669"/>
    <property type="project" value="UniProtKB-UniRule"/>
</dbReference>
<dbReference type="GO" id="GO:0005524">
    <property type="term" value="F:ATP binding"/>
    <property type="evidence" value="ECO:0007669"/>
    <property type="project" value="UniProtKB-UniRule"/>
</dbReference>
<evidence type="ECO:0000256" key="12">
    <source>
        <dbReference type="PIRSR" id="PIRSR039102-3"/>
    </source>
</evidence>
<dbReference type="GO" id="GO:0005737">
    <property type="term" value="C:cytoplasm"/>
    <property type="evidence" value="ECO:0007669"/>
    <property type="project" value="UniProtKB-SubCell"/>
</dbReference>
<dbReference type="InterPro" id="IPR011761">
    <property type="entry name" value="ATP-grasp"/>
</dbReference>
<dbReference type="PANTHER" id="PTHR23132:SF23">
    <property type="entry name" value="D-ALANINE--D-ALANINE LIGASE B"/>
    <property type="match status" value="1"/>
</dbReference>
<evidence type="ECO:0000256" key="2">
    <source>
        <dbReference type="ARBA" id="ARBA00010871"/>
    </source>
</evidence>
<feature type="binding site" evidence="12">
    <location>
        <position position="278"/>
    </location>
    <ligand>
        <name>Mg(2+)</name>
        <dbReference type="ChEBI" id="CHEBI:18420"/>
        <label>2</label>
    </ligand>
</feature>
<dbReference type="Gene3D" id="3.30.1490.20">
    <property type="entry name" value="ATP-grasp fold, A domain"/>
    <property type="match status" value="1"/>
</dbReference>
<dbReference type="STRING" id="1118060.GCA_000311845_00083"/>
<name>A0A1Y3U1T8_9ACTN</name>
<keyword evidence="12" id="KW-0460">Magnesium</keyword>
<keyword evidence="4 10" id="KW-0436">Ligase</keyword>
<dbReference type="Pfam" id="PF01820">
    <property type="entry name" value="Dala_Dala_lig_N"/>
    <property type="match status" value="1"/>
</dbReference>
<evidence type="ECO:0000256" key="7">
    <source>
        <dbReference type="ARBA" id="ARBA00022960"/>
    </source>
</evidence>
<keyword evidence="6 13" id="KW-0067">ATP-binding</keyword>
<dbReference type="Pfam" id="PF07478">
    <property type="entry name" value="Dala_Dala_lig_C"/>
    <property type="match status" value="1"/>
</dbReference>
<evidence type="ECO:0000256" key="8">
    <source>
        <dbReference type="ARBA" id="ARBA00022984"/>
    </source>
</evidence>
<dbReference type="PROSITE" id="PS50975">
    <property type="entry name" value="ATP_GRASP"/>
    <property type="match status" value="1"/>
</dbReference>
<evidence type="ECO:0000256" key="1">
    <source>
        <dbReference type="ARBA" id="ARBA00004496"/>
    </source>
</evidence>
<reference evidence="16" key="1">
    <citation type="submission" date="2017-04" db="EMBL/GenBank/DDBJ databases">
        <title>Function of individual gut microbiota members based on whole genome sequencing of pure cultures obtained from chicken caecum.</title>
        <authorList>
            <person name="Medvecky M."/>
            <person name="Cejkova D."/>
            <person name="Polansky O."/>
            <person name="Karasova D."/>
            <person name="Kubasova T."/>
            <person name="Cizek A."/>
            <person name="Rychlik I."/>
        </authorList>
    </citation>
    <scope>NUCLEOTIDE SEQUENCE [LARGE SCALE GENOMIC DNA]</scope>
    <source>
        <strain evidence="16">An70</strain>
    </source>
</reference>
<dbReference type="RefSeq" id="WP_204206786.1">
    <property type="nucleotide sequence ID" value="NZ_NFHO01000006.1"/>
</dbReference>
<feature type="active site" evidence="11">
    <location>
        <position position="287"/>
    </location>
</feature>
<keyword evidence="9 10" id="KW-0961">Cell wall biogenesis/degradation</keyword>
<comment type="cofactor">
    <cofactor evidence="12">
        <name>Mg(2+)</name>
        <dbReference type="ChEBI" id="CHEBI:18420"/>
    </cofactor>
    <cofactor evidence="12">
        <name>Mn(2+)</name>
        <dbReference type="ChEBI" id="CHEBI:29035"/>
    </cofactor>
    <text evidence="12">Binds 2 magnesium or manganese ions per subunit.</text>
</comment>
<dbReference type="EC" id="6.3.2.4" evidence="10"/>
<keyword evidence="3 10" id="KW-0963">Cytoplasm</keyword>
<dbReference type="HAMAP" id="MF_00047">
    <property type="entry name" value="Dala_Dala_lig"/>
    <property type="match status" value="1"/>
</dbReference>
<feature type="domain" description="ATP-grasp" evidence="14">
    <location>
        <begin position="109"/>
        <end position="309"/>
    </location>
</feature>
<dbReference type="InterPro" id="IPR000291">
    <property type="entry name" value="D-Ala_lig_Van_CS"/>
</dbReference>
<dbReference type="InterPro" id="IPR011095">
    <property type="entry name" value="Dala_Dala_lig_C"/>
</dbReference>
<dbReference type="SUPFAM" id="SSF52440">
    <property type="entry name" value="PreATP-grasp domain"/>
    <property type="match status" value="1"/>
</dbReference>
<gene>
    <name evidence="10" type="primary">ddl</name>
    <name evidence="15" type="ORF">B5G21_06075</name>
</gene>
<feature type="active site" evidence="11">
    <location>
        <position position="153"/>
    </location>
</feature>
<feature type="binding site" evidence="12">
    <location>
        <position position="276"/>
    </location>
    <ligand>
        <name>Mg(2+)</name>
        <dbReference type="ChEBI" id="CHEBI:18420"/>
        <label>1</label>
    </ligand>
</feature>
<sequence>MSEYQPDELRVAVLAGGISDERDISFSSGKNVMAALAEAGYTHVEMLDPADDDFLVKLSEGSYDVAFIALHGRGGEDGMIQSILEYLGIPYTGSGVIASACAADKDVAKAIYQRAGIPTARGITIKRDDDVCIADIVDEVGSECFVKPAVNGSSYGVTYVKDESELLDALETAFECDEKALVEERLVGTEITVGVLGDSPRALPIVEILPQEGSEFYDLDVKYIDPTLVHRIPAAISPKDYHRAEEYAVAAHEALGCKGFSRSDFIVGEHGTTILETNTIPGMTDTSLFPDEARHAGMPFSAVCDELIHIALEGAEE</sequence>
<evidence type="ECO:0000313" key="16">
    <source>
        <dbReference type="Proteomes" id="UP000196560"/>
    </source>
</evidence>
<dbReference type="GO" id="GO:0071555">
    <property type="term" value="P:cell wall organization"/>
    <property type="evidence" value="ECO:0007669"/>
    <property type="project" value="UniProtKB-KW"/>
</dbReference>
<keyword evidence="16" id="KW-1185">Reference proteome</keyword>
<dbReference type="Gene3D" id="3.40.50.20">
    <property type="match status" value="1"/>
</dbReference>
<evidence type="ECO:0000256" key="10">
    <source>
        <dbReference type="HAMAP-Rule" id="MF_00047"/>
    </source>
</evidence>
<dbReference type="UniPathway" id="UPA00219"/>
<dbReference type="AlphaFoldDB" id="A0A1Y3U1T8"/>
<keyword evidence="8 10" id="KW-0573">Peptidoglycan synthesis</keyword>
<organism evidence="15 16">
    <name type="scientific">Enorma massiliensis</name>
    <dbReference type="NCBI Taxonomy" id="1472761"/>
    <lineage>
        <taxon>Bacteria</taxon>
        <taxon>Bacillati</taxon>
        <taxon>Actinomycetota</taxon>
        <taxon>Coriobacteriia</taxon>
        <taxon>Coriobacteriales</taxon>
        <taxon>Coriobacteriaceae</taxon>
        <taxon>Enorma</taxon>
    </lineage>
</organism>
<comment type="similarity">
    <text evidence="2 10">Belongs to the D-alanine--D-alanine ligase family.</text>
</comment>
<feature type="binding site" evidence="12">
    <location>
        <position position="276"/>
    </location>
    <ligand>
        <name>Mg(2+)</name>
        <dbReference type="ChEBI" id="CHEBI:18420"/>
        <label>2</label>
    </ligand>
</feature>
<keyword evidence="12" id="KW-0464">Manganese</keyword>
<dbReference type="GO" id="GO:0008716">
    <property type="term" value="F:D-alanine-D-alanine ligase activity"/>
    <property type="evidence" value="ECO:0007669"/>
    <property type="project" value="UniProtKB-UniRule"/>
</dbReference>
<proteinExistence type="inferred from homology"/>
<accession>A0A1Y3U1T8</accession>
<comment type="subcellular location">
    <subcellularLocation>
        <location evidence="1 10">Cytoplasm</location>
    </subcellularLocation>
</comment>
<dbReference type="Gene3D" id="3.30.470.20">
    <property type="entry name" value="ATP-grasp fold, B domain"/>
    <property type="match status" value="1"/>
</dbReference>
<evidence type="ECO:0000256" key="6">
    <source>
        <dbReference type="ARBA" id="ARBA00022840"/>
    </source>
</evidence>
<dbReference type="PIRSF" id="PIRSF039102">
    <property type="entry name" value="Ddl/VanB"/>
    <property type="match status" value="1"/>
</dbReference>
<evidence type="ECO:0000256" key="9">
    <source>
        <dbReference type="ARBA" id="ARBA00023316"/>
    </source>
</evidence>
<evidence type="ECO:0000256" key="5">
    <source>
        <dbReference type="ARBA" id="ARBA00022741"/>
    </source>
</evidence>
<dbReference type="Proteomes" id="UP000196560">
    <property type="component" value="Unassembled WGS sequence"/>
</dbReference>
<feature type="active site" evidence="11">
    <location>
        <position position="21"/>
    </location>
</feature>
<dbReference type="eggNOG" id="COG1181">
    <property type="taxonomic scope" value="Bacteria"/>
</dbReference>
<dbReference type="PROSITE" id="PS00843">
    <property type="entry name" value="DALA_DALA_LIGASE_1"/>
    <property type="match status" value="1"/>
</dbReference>
<comment type="catalytic activity">
    <reaction evidence="10">
        <text>2 D-alanine + ATP = D-alanyl-D-alanine + ADP + phosphate + H(+)</text>
        <dbReference type="Rhea" id="RHEA:11224"/>
        <dbReference type="ChEBI" id="CHEBI:15378"/>
        <dbReference type="ChEBI" id="CHEBI:30616"/>
        <dbReference type="ChEBI" id="CHEBI:43474"/>
        <dbReference type="ChEBI" id="CHEBI:57416"/>
        <dbReference type="ChEBI" id="CHEBI:57822"/>
        <dbReference type="ChEBI" id="CHEBI:456216"/>
        <dbReference type="EC" id="6.3.2.4"/>
    </reaction>
</comment>
<dbReference type="InterPro" id="IPR016185">
    <property type="entry name" value="PreATP-grasp_dom_sf"/>
</dbReference>
<keyword evidence="12" id="KW-0479">Metal-binding</keyword>
<dbReference type="GO" id="GO:0008360">
    <property type="term" value="P:regulation of cell shape"/>
    <property type="evidence" value="ECO:0007669"/>
    <property type="project" value="UniProtKB-KW"/>
</dbReference>
<comment type="caution">
    <text evidence="15">The sequence shown here is derived from an EMBL/GenBank/DDBJ whole genome shotgun (WGS) entry which is preliminary data.</text>
</comment>
<evidence type="ECO:0000256" key="11">
    <source>
        <dbReference type="PIRSR" id="PIRSR039102-1"/>
    </source>
</evidence>
<evidence type="ECO:0000256" key="3">
    <source>
        <dbReference type="ARBA" id="ARBA00022490"/>
    </source>
</evidence>
<comment type="function">
    <text evidence="10">Cell wall formation.</text>
</comment>
<evidence type="ECO:0000256" key="13">
    <source>
        <dbReference type="PROSITE-ProRule" id="PRU00409"/>
    </source>
</evidence>
<keyword evidence="7 10" id="KW-0133">Cell shape</keyword>
<dbReference type="SUPFAM" id="SSF56059">
    <property type="entry name" value="Glutathione synthetase ATP-binding domain-like"/>
    <property type="match status" value="1"/>
</dbReference>
<dbReference type="InterPro" id="IPR013815">
    <property type="entry name" value="ATP_grasp_subdomain_1"/>
</dbReference>
<evidence type="ECO:0000313" key="15">
    <source>
        <dbReference type="EMBL" id="OUN42773.1"/>
    </source>
</evidence>
<protein>
    <recommendedName>
        <fullName evidence="10">D-alanine--D-alanine ligase</fullName>
        <ecNumber evidence="10">6.3.2.4</ecNumber>
    </recommendedName>
    <alternativeName>
        <fullName evidence="10">D-Ala-D-Ala ligase</fullName>
    </alternativeName>
    <alternativeName>
        <fullName evidence="10">D-alanylalanine synthetase</fullName>
    </alternativeName>
</protein>
<comment type="pathway">
    <text evidence="10">Cell wall biogenesis; peptidoglycan biosynthesis.</text>
</comment>
<evidence type="ECO:0000256" key="4">
    <source>
        <dbReference type="ARBA" id="ARBA00022598"/>
    </source>
</evidence>
<dbReference type="NCBIfam" id="TIGR01205">
    <property type="entry name" value="D_ala_D_alaTIGR"/>
    <property type="match status" value="1"/>
</dbReference>
<keyword evidence="5 13" id="KW-0547">Nucleotide-binding</keyword>
<evidence type="ECO:0000259" key="14">
    <source>
        <dbReference type="PROSITE" id="PS50975"/>
    </source>
</evidence>
<dbReference type="InterPro" id="IPR005905">
    <property type="entry name" value="D_ala_D_ala"/>
</dbReference>
<dbReference type="PANTHER" id="PTHR23132">
    <property type="entry name" value="D-ALANINE--D-ALANINE LIGASE"/>
    <property type="match status" value="1"/>
</dbReference>
<dbReference type="NCBIfam" id="NF002378">
    <property type="entry name" value="PRK01372.1"/>
    <property type="match status" value="1"/>
</dbReference>
<dbReference type="EMBL" id="NFHO01000006">
    <property type="protein sequence ID" value="OUN42773.1"/>
    <property type="molecule type" value="Genomic_DNA"/>
</dbReference>
<dbReference type="GO" id="GO:0046872">
    <property type="term" value="F:metal ion binding"/>
    <property type="evidence" value="ECO:0007669"/>
    <property type="project" value="UniProtKB-KW"/>
</dbReference>
<dbReference type="InterPro" id="IPR011127">
    <property type="entry name" value="Dala_Dala_lig_N"/>
</dbReference>
<dbReference type="PROSITE" id="PS00844">
    <property type="entry name" value="DALA_DALA_LIGASE_2"/>
    <property type="match status" value="1"/>
</dbReference>
<feature type="binding site" evidence="12">
    <location>
        <position position="264"/>
    </location>
    <ligand>
        <name>Mg(2+)</name>
        <dbReference type="ChEBI" id="CHEBI:18420"/>
        <label>1</label>
    </ligand>
</feature>